<dbReference type="Proteomes" id="UP001162131">
    <property type="component" value="Unassembled WGS sequence"/>
</dbReference>
<evidence type="ECO:0000256" key="4">
    <source>
        <dbReference type="PROSITE-ProRule" id="PRU00221"/>
    </source>
</evidence>
<dbReference type="InterPro" id="IPR001680">
    <property type="entry name" value="WD40_rpt"/>
</dbReference>
<dbReference type="SUPFAM" id="SSF50978">
    <property type="entry name" value="WD40 repeat-like"/>
    <property type="match status" value="1"/>
</dbReference>
<keyword evidence="1 4" id="KW-0853">WD repeat</keyword>
<name>A0AAU9I8Y0_9CILI</name>
<organism evidence="5 6">
    <name type="scientific">Blepharisma stoltei</name>
    <dbReference type="NCBI Taxonomy" id="1481888"/>
    <lineage>
        <taxon>Eukaryota</taxon>
        <taxon>Sar</taxon>
        <taxon>Alveolata</taxon>
        <taxon>Ciliophora</taxon>
        <taxon>Postciliodesmatophora</taxon>
        <taxon>Heterotrichea</taxon>
        <taxon>Heterotrichida</taxon>
        <taxon>Blepharismidae</taxon>
        <taxon>Blepharisma</taxon>
    </lineage>
</organism>
<proteinExistence type="inferred from homology"/>
<gene>
    <name evidence="5" type="ORF">BSTOLATCC_MIC1260</name>
</gene>
<evidence type="ECO:0000256" key="2">
    <source>
        <dbReference type="ARBA" id="ARBA00022737"/>
    </source>
</evidence>
<dbReference type="Pfam" id="PF21032">
    <property type="entry name" value="PROPPIN"/>
    <property type="match status" value="1"/>
</dbReference>
<dbReference type="InterPro" id="IPR036322">
    <property type="entry name" value="WD40_repeat_dom_sf"/>
</dbReference>
<dbReference type="SMART" id="SM00320">
    <property type="entry name" value="WD40"/>
    <property type="match status" value="2"/>
</dbReference>
<evidence type="ECO:0000313" key="6">
    <source>
        <dbReference type="Proteomes" id="UP001162131"/>
    </source>
</evidence>
<evidence type="ECO:0000313" key="5">
    <source>
        <dbReference type="EMBL" id="CAG9310410.1"/>
    </source>
</evidence>
<protein>
    <submittedName>
        <fullName evidence="5">Uncharacterized protein</fullName>
    </submittedName>
</protein>
<dbReference type="Gene3D" id="2.130.10.10">
    <property type="entry name" value="YVTN repeat-like/Quinoprotein amine dehydrogenase"/>
    <property type="match status" value="1"/>
</dbReference>
<reference evidence="5" key="1">
    <citation type="submission" date="2021-09" db="EMBL/GenBank/DDBJ databases">
        <authorList>
            <consortium name="AG Swart"/>
            <person name="Singh M."/>
            <person name="Singh A."/>
            <person name="Seah K."/>
            <person name="Emmerich C."/>
        </authorList>
    </citation>
    <scope>NUCLEOTIDE SEQUENCE</scope>
    <source>
        <strain evidence="5">ATCC30299</strain>
    </source>
</reference>
<accession>A0AAU9I8Y0</accession>
<dbReference type="InterPro" id="IPR015943">
    <property type="entry name" value="WD40/YVTN_repeat-like_dom_sf"/>
</dbReference>
<feature type="repeat" description="WD" evidence="4">
    <location>
        <begin position="242"/>
        <end position="276"/>
    </location>
</feature>
<evidence type="ECO:0000256" key="3">
    <source>
        <dbReference type="ARBA" id="ARBA00025740"/>
    </source>
</evidence>
<dbReference type="GO" id="GO:0005737">
    <property type="term" value="C:cytoplasm"/>
    <property type="evidence" value="ECO:0007669"/>
    <property type="project" value="UniProtKB-ARBA"/>
</dbReference>
<dbReference type="PROSITE" id="PS50082">
    <property type="entry name" value="WD_REPEATS_2"/>
    <property type="match status" value="1"/>
</dbReference>
<dbReference type="AlphaFoldDB" id="A0AAU9I8Y0"/>
<comment type="similarity">
    <text evidence="3">Belongs to the WD repeat PROPPIN family.</text>
</comment>
<comment type="caution">
    <text evidence="5">The sequence shown here is derived from an EMBL/GenBank/DDBJ whole genome shotgun (WGS) entry which is preliminary data.</text>
</comment>
<dbReference type="InterPro" id="IPR048720">
    <property type="entry name" value="PROPPIN"/>
</dbReference>
<keyword evidence="6" id="KW-1185">Reference proteome</keyword>
<evidence type="ECO:0000256" key="1">
    <source>
        <dbReference type="ARBA" id="ARBA00022574"/>
    </source>
</evidence>
<keyword evidence="2" id="KW-0677">Repeat</keyword>
<dbReference type="PANTHER" id="PTHR11227">
    <property type="entry name" value="WD-REPEAT PROTEIN INTERACTING WITH PHOSPHOINOSIDES WIPI -RELATED"/>
    <property type="match status" value="1"/>
</dbReference>
<sequence>MINFILNTEMINSEDIGNRILKVAFNQTNDLLFVGTTKGFRIIRTEDCKIISRRDHEATTYFSGGFTCISPMFSTELLCLVGSPGNSIYPPNIAYFWDNQKEDFKGEIRFRSEVKNVLLRRDKAVIVLEKITYVYDLLILKATDSIPTIENENGVAAVSYDRDQFILASLQTTHGHVKITNYYDGEVKSGLIHENPITLLALNFPGTIGASASEQGTIIRVFDTKTLQLLHELRRGTSPAQVSSIAFSPNCHHLLASSNRSTIHVWNLKAPTPQSAGRFSRFLPNYFQYNRSLAKLSLKPEVSWTCPYTVNVGPIGCFIDETNFILAHLDGNLYKCKIRDQSALIIQETKSFLDSNEIIIEGNREWESFA</sequence>
<dbReference type="EMBL" id="CAJZBQ010000002">
    <property type="protein sequence ID" value="CAG9310410.1"/>
    <property type="molecule type" value="Genomic_DNA"/>
</dbReference>